<accession>F9NX66</accession>
<reference evidence="1 2" key="1">
    <citation type="submission" date="2011-07" db="EMBL/GenBank/DDBJ databases">
        <title>Genome Sequence of Propionibacterium acnes SK182B-JCVI.</title>
        <authorList>
            <person name="Durkin A.S."/>
            <person name="Madupu R."/>
            <person name="Hostetler J."/>
            <person name="Radune D."/>
            <person name="Torralba M."/>
            <person name="Methe B."/>
            <person name="Sutton G."/>
            <person name="Strausberg R.L."/>
            <person name="Nelson K.E."/>
        </authorList>
    </citation>
    <scope>NUCLEOTIDE SEQUENCE [LARGE SCALE GENOMIC DNA]</scope>
    <source>
        <strain evidence="1 2">SK182B-JCVI</strain>
    </source>
</reference>
<dbReference type="Proteomes" id="UP000007832">
    <property type="component" value="Unassembled WGS sequence"/>
</dbReference>
<evidence type="ECO:0000313" key="1">
    <source>
        <dbReference type="EMBL" id="EGR95543.1"/>
    </source>
</evidence>
<comment type="caution">
    <text evidence="1">The sequence shown here is derived from an EMBL/GenBank/DDBJ whole genome shotgun (WGS) entry which is preliminary data.</text>
</comment>
<gene>
    <name evidence="1" type="ORF">HMPREF1162_2043</name>
</gene>
<protein>
    <submittedName>
        <fullName evidence="1">Uncharacterized protein</fullName>
    </submittedName>
</protein>
<organism evidence="1 2">
    <name type="scientific">[Propionibacterium] namnetense SK182B-JCVI</name>
    <dbReference type="NCBI Taxonomy" id="1051006"/>
    <lineage>
        <taxon>Bacteria</taxon>
        <taxon>Bacillati</taxon>
        <taxon>Actinomycetota</taxon>
        <taxon>Actinomycetes</taxon>
        <taxon>Propionibacteriales</taxon>
        <taxon>Propionibacteriaceae</taxon>
        <taxon>Cutibacterium</taxon>
    </lineage>
</organism>
<sequence length="40" mass="4348">MFTAPTWVVGLTVDLRGRTPAFLLTVTMTICDPVAAWAQP</sequence>
<proteinExistence type="predicted"/>
<dbReference type="PATRIC" id="fig|1051006.4.peg.1778"/>
<name>F9NX66_9ACTN</name>
<dbReference type="EMBL" id="AFUN01000038">
    <property type="protein sequence ID" value="EGR95543.1"/>
    <property type="molecule type" value="Genomic_DNA"/>
</dbReference>
<dbReference type="AlphaFoldDB" id="F9NX66"/>
<evidence type="ECO:0000313" key="2">
    <source>
        <dbReference type="Proteomes" id="UP000007832"/>
    </source>
</evidence>